<dbReference type="STRING" id="421531.IX38_21365"/>
<comment type="caution">
    <text evidence="1">The sequence shown here is derived from an EMBL/GenBank/DDBJ whole genome shotgun (WGS) entry which is preliminary data.</text>
</comment>
<dbReference type="Pfam" id="PF14903">
    <property type="entry name" value="WG_beta_rep"/>
    <property type="match status" value="2"/>
</dbReference>
<name>A0A085YY80_9FLAO</name>
<evidence type="ECO:0000313" key="2">
    <source>
        <dbReference type="Proteomes" id="UP000028703"/>
    </source>
</evidence>
<organism evidence="1 2">
    <name type="scientific">Chryseobacterium luteum</name>
    <dbReference type="NCBI Taxonomy" id="421531"/>
    <lineage>
        <taxon>Bacteria</taxon>
        <taxon>Pseudomonadati</taxon>
        <taxon>Bacteroidota</taxon>
        <taxon>Flavobacteriia</taxon>
        <taxon>Flavobacteriales</taxon>
        <taxon>Weeksellaceae</taxon>
        <taxon>Chryseobacterium group</taxon>
        <taxon>Chryseobacterium</taxon>
    </lineage>
</organism>
<dbReference type="OrthoDB" id="2485468at2"/>
<dbReference type="InterPro" id="IPR032774">
    <property type="entry name" value="WG_beta_rep"/>
</dbReference>
<evidence type="ECO:0000313" key="1">
    <source>
        <dbReference type="EMBL" id="KFE97143.1"/>
    </source>
</evidence>
<sequence>MKKVLAATFLFTYILSYCQVTVPFRVGNKFGISDESGKMIIPAEYDIIDIMIYGSNGEYVAVRKTSENEAKTTYIVNNKIVLKDTDYHYFSKDKGFITALKLKNPDKIYPRDSYVNNLTDIYTLDGKKVFPSSFRFVNFLENEKKPALKDEILILTNDLNGLYSLIVLNKKTLKISKTFFEGVRKVDSDYKNFPNALSLKYYKDSVGKMLTINFSDGKITSETVADIPSSSNYTSNSYYSTYSEAAGDYHDETKAPPINSSENIITEIKEITESRSRKPFEIPHLKIRNLELSPEYSTIVKEKGKLGYFNNNTKEWILPPKYDEIISTESSCAMCGTYIVRTGNIYNIWEIGNNKKEILKGNFEMLPIFKKRNYGREGFHLIQLFDKDGKLFSYANQDGSVYYKQ</sequence>
<dbReference type="AlphaFoldDB" id="A0A085YY80"/>
<gene>
    <name evidence="1" type="ORF">IX38_21365</name>
</gene>
<reference evidence="1 2" key="1">
    <citation type="submission" date="2014-07" db="EMBL/GenBank/DDBJ databases">
        <title>Genome of Chryseobacterium luteum DSM 18605.</title>
        <authorList>
            <person name="Stropko S.J."/>
            <person name="Pipes S.E."/>
            <person name="Newman J.D."/>
        </authorList>
    </citation>
    <scope>NUCLEOTIDE SEQUENCE [LARGE SCALE GENOMIC DNA]</scope>
    <source>
        <strain evidence="1 2">DSM 18605</strain>
    </source>
</reference>
<proteinExistence type="predicted"/>
<keyword evidence="2" id="KW-1185">Reference proteome</keyword>
<protein>
    <recommendedName>
        <fullName evidence="3">WG repeat-containing protein</fullName>
    </recommendedName>
</protein>
<dbReference type="EMBL" id="JPRO01000029">
    <property type="protein sequence ID" value="KFE97143.1"/>
    <property type="molecule type" value="Genomic_DNA"/>
</dbReference>
<evidence type="ECO:0008006" key="3">
    <source>
        <dbReference type="Google" id="ProtNLM"/>
    </source>
</evidence>
<dbReference type="Proteomes" id="UP000028703">
    <property type="component" value="Unassembled WGS sequence"/>
</dbReference>
<dbReference type="RefSeq" id="WP_034707792.1">
    <property type="nucleotide sequence ID" value="NZ_JPRO01000029.1"/>
</dbReference>
<accession>A0A085YY80</accession>